<dbReference type="Proteomes" id="UP000092993">
    <property type="component" value="Unassembled WGS sequence"/>
</dbReference>
<accession>A0A1C7MCK6</accession>
<dbReference type="PANTHER" id="PTHR43439:SF2">
    <property type="entry name" value="ENZYME, PUTATIVE (JCVI)-RELATED"/>
    <property type="match status" value="1"/>
</dbReference>
<comment type="caution">
    <text evidence="4">The sequence shown here is derived from an EMBL/GenBank/DDBJ whole genome shotgun (WGS) entry which is preliminary data.</text>
</comment>
<dbReference type="STRING" id="5627.A0A1C7MCK6"/>
<keyword evidence="2" id="KW-0597">Phosphoprotein</keyword>
<keyword evidence="1" id="KW-0596">Phosphopantetheine</keyword>
<dbReference type="AlphaFoldDB" id="A0A1C7MCK6"/>
<dbReference type="Pfam" id="PF07993">
    <property type="entry name" value="NAD_binding_4"/>
    <property type="match status" value="1"/>
</dbReference>
<evidence type="ECO:0000259" key="3">
    <source>
        <dbReference type="Pfam" id="PF07993"/>
    </source>
</evidence>
<dbReference type="InterPro" id="IPR051414">
    <property type="entry name" value="Adenylate-forming_Reductase"/>
</dbReference>
<feature type="domain" description="Thioester reductase (TE)" evidence="3">
    <location>
        <begin position="2"/>
        <end position="161"/>
    </location>
</feature>
<dbReference type="InterPro" id="IPR013120">
    <property type="entry name" value="FAR_NAD-bd"/>
</dbReference>
<dbReference type="Gene3D" id="3.40.50.720">
    <property type="entry name" value="NAD(P)-binding Rossmann-like Domain"/>
    <property type="match status" value="1"/>
</dbReference>
<sequence>MYEEIQSTVTHVIHNAWHVNFNLTLPSFEPLVAGVRNLINFSLSSPRRTTPSILFVSSISVLQNQPSSPSPIPERPVKSVAYAVGTGYGEGKWVAEQVLLRAPSVPTTIVRVGQLCGDTVHGGWGEKEWVPSMLERSLALGAIPMRDEVIDWIPVDIAARTLLEMACSTAVQNECARILHVVHPYPIPWRTFSDHASQILSLPSIPYTEWVTGLKQQVALREYPLMEFFEQYRSTMISTECAVKVSKTLKAAKKIEKEDVQKSNQSQPSAHLLRLYMLKELIFVGFQYSQ</sequence>
<protein>
    <submittedName>
        <fullName evidence="4">Linear gramicidin synthase subunit D</fullName>
    </submittedName>
</protein>
<dbReference type="OMA" id="QNECARI"/>
<evidence type="ECO:0000256" key="2">
    <source>
        <dbReference type="ARBA" id="ARBA00022553"/>
    </source>
</evidence>
<evidence type="ECO:0000313" key="4">
    <source>
        <dbReference type="EMBL" id="OBZ74337.1"/>
    </source>
</evidence>
<reference evidence="4 5" key="1">
    <citation type="submission" date="2016-03" db="EMBL/GenBank/DDBJ databases">
        <title>Whole genome sequencing of Grifola frondosa 9006-11.</title>
        <authorList>
            <person name="Min B."/>
            <person name="Park H."/>
            <person name="Kim J.-G."/>
            <person name="Cho H."/>
            <person name="Oh Y.-L."/>
            <person name="Kong W.-S."/>
            <person name="Choi I.-G."/>
        </authorList>
    </citation>
    <scope>NUCLEOTIDE SEQUENCE [LARGE SCALE GENOMIC DNA]</scope>
    <source>
        <strain evidence="4 5">9006-11</strain>
    </source>
</reference>
<organism evidence="4 5">
    <name type="scientific">Grifola frondosa</name>
    <name type="common">Maitake</name>
    <name type="synonym">Polyporus frondosus</name>
    <dbReference type="NCBI Taxonomy" id="5627"/>
    <lineage>
        <taxon>Eukaryota</taxon>
        <taxon>Fungi</taxon>
        <taxon>Dikarya</taxon>
        <taxon>Basidiomycota</taxon>
        <taxon>Agaricomycotina</taxon>
        <taxon>Agaricomycetes</taxon>
        <taxon>Polyporales</taxon>
        <taxon>Grifolaceae</taxon>
        <taxon>Grifola</taxon>
    </lineage>
</organism>
<keyword evidence="5" id="KW-1185">Reference proteome</keyword>
<dbReference type="EMBL" id="LUGG01000005">
    <property type="protein sequence ID" value="OBZ74337.1"/>
    <property type="molecule type" value="Genomic_DNA"/>
</dbReference>
<proteinExistence type="predicted"/>
<dbReference type="OrthoDB" id="2773496at2759"/>
<dbReference type="PANTHER" id="PTHR43439">
    <property type="entry name" value="PHENYLACETATE-COENZYME A LIGASE"/>
    <property type="match status" value="1"/>
</dbReference>
<gene>
    <name evidence="4" type="primary">lgrD_0</name>
    <name evidence="4" type="ORF">A0H81_05764</name>
</gene>
<evidence type="ECO:0000256" key="1">
    <source>
        <dbReference type="ARBA" id="ARBA00022450"/>
    </source>
</evidence>
<evidence type="ECO:0000313" key="5">
    <source>
        <dbReference type="Proteomes" id="UP000092993"/>
    </source>
</evidence>
<name>A0A1C7MCK6_GRIFR</name>
<dbReference type="InterPro" id="IPR036291">
    <property type="entry name" value="NAD(P)-bd_dom_sf"/>
</dbReference>
<dbReference type="SUPFAM" id="SSF51735">
    <property type="entry name" value="NAD(P)-binding Rossmann-fold domains"/>
    <property type="match status" value="1"/>
</dbReference>